<proteinExistence type="inferred from homology"/>
<dbReference type="GO" id="GO:0046872">
    <property type="term" value="F:metal ion binding"/>
    <property type="evidence" value="ECO:0007669"/>
    <property type="project" value="UniProtKB-KW"/>
</dbReference>
<dbReference type="FunFam" id="3.90.950.10:FF:000001">
    <property type="entry name" value="dITP/XTP pyrophosphatase"/>
    <property type="match status" value="1"/>
</dbReference>
<dbReference type="GO" id="GO:0035870">
    <property type="term" value="F:dITP diphosphatase activity"/>
    <property type="evidence" value="ECO:0007669"/>
    <property type="project" value="UniProtKB-UniRule"/>
</dbReference>
<feature type="binding site" evidence="10">
    <location>
        <begin position="12"/>
        <end position="17"/>
    </location>
    <ligand>
        <name>substrate</name>
    </ligand>
</feature>
<dbReference type="GO" id="GO:0000166">
    <property type="term" value="F:nucleotide binding"/>
    <property type="evidence" value="ECO:0007669"/>
    <property type="project" value="UniProtKB-KW"/>
</dbReference>
<gene>
    <name evidence="11" type="ORF">Pan44_35110</name>
</gene>
<comment type="subunit">
    <text evidence="2 10">Homodimer.</text>
</comment>
<reference evidence="11 12" key="1">
    <citation type="submission" date="2019-02" db="EMBL/GenBank/DDBJ databases">
        <title>Deep-cultivation of Planctomycetes and their phenomic and genomic characterization uncovers novel biology.</title>
        <authorList>
            <person name="Wiegand S."/>
            <person name="Jogler M."/>
            <person name="Boedeker C."/>
            <person name="Pinto D."/>
            <person name="Vollmers J."/>
            <person name="Rivas-Marin E."/>
            <person name="Kohn T."/>
            <person name="Peeters S.H."/>
            <person name="Heuer A."/>
            <person name="Rast P."/>
            <person name="Oberbeckmann S."/>
            <person name="Bunk B."/>
            <person name="Jeske O."/>
            <person name="Meyerdierks A."/>
            <person name="Storesund J.E."/>
            <person name="Kallscheuer N."/>
            <person name="Luecker S."/>
            <person name="Lage O.M."/>
            <person name="Pohl T."/>
            <person name="Merkel B.J."/>
            <person name="Hornburger P."/>
            <person name="Mueller R.-W."/>
            <person name="Bruemmer F."/>
            <person name="Labrenz M."/>
            <person name="Spormann A.M."/>
            <person name="Op den Camp H."/>
            <person name="Overmann J."/>
            <person name="Amann R."/>
            <person name="Jetten M.S.M."/>
            <person name="Mascher T."/>
            <person name="Medema M.H."/>
            <person name="Devos D.P."/>
            <person name="Kaster A.-K."/>
            <person name="Ovreas L."/>
            <person name="Rohde M."/>
            <person name="Galperin M.Y."/>
            <person name="Jogler C."/>
        </authorList>
    </citation>
    <scope>NUCLEOTIDE SEQUENCE [LARGE SCALE GENOMIC DNA]</scope>
    <source>
        <strain evidence="11 12">Pan44</strain>
    </source>
</reference>
<comment type="catalytic activity">
    <reaction evidence="8 10">
        <text>dITP + H2O = dIMP + diphosphate + H(+)</text>
        <dbReference type="Rhea" id="RHEA:28342"/>
        <dbReference type="ChEBI" id="CHEBI:15377"/>
        <dbReference type="ChEBI" id="CHEBI:15378"/>
        <dbReference type="ChEBI" id="CHEBI:33019"/>
        <dbReference type="ChEBI" id="CHEBI:61194"/>
        <dbReference type="ChEBI" id="CHEBI:61382"/>
        <dbReference type="EC" id="3.6.1.66"/>
    </reaction>
</comment>
<dbReference type="CDD" id="cd00515">
    <property type="entry name" value="HAM1"/>
    <property type="match status" value="1"/>
</dbReference>
<dbReference type="GO" id="GO:0017111">
    <property type="term" value="F:ribonucleoside triphosphate phosphatase activity"/>
    <property type="evidence" value="ECO:0007669"/>
    <property type="project" value="InterPro"/>
</dbReference>
<dbReference type="PANTHER" id="PTHR11067:SF9">
    <property type="entry name" value="INOSINE TRIPHOSPHATE PYROPHOSPHATASE"/>
    <property type="match status" value="1"/>
</dbReference>
<feature type="binding site" evidence="10">
    <location>
        <position position="74"/>
    </location>
    <ligand>
        <name>Mg(2+)</name>
        <dbReference type="ChEBI" id="CHEBI:18420"/>
    </ligand>
</feature>
<dbReference type="AlphaFoldDB" id="A0A517SH64"/>
<dbReference type="OrthoDB" id="9807456at2"/>
<evidence type="ECO:0000256" key="2">
    <source>
        <dbReference type="ARBA" id="ARBA00011738"/>
    </source>
</evidence>
<feature type="binding site" evidence="10">
    <location>
        <position position="75"/>
    </location>
    <ligand>
        <name>substrate</name>
    </ligand>
</feature>
<evidence type="ECO:0000313" key="12">
    <source>
        <dbReference type="Proteomes" id="UP000315700"/>
    </source>
</evidence>
<dbReference type="GO" id="GO:0005829">
    <property type="term" value="C:cytosol"/>
    <property type="evidence" value="ECO:0007669"/>
    <property type="project" value="TreeGrafter"/>
</dbReference>
<feature type="binding site" evidence="10">
    <location>
        <begin position="158"/>
        <end position="161"/>
    </location>
    <ligand>
        <name>substrate</name>
    </ligand>
</feature>
<comment type="catalytic activity">
    <reaction evidence="10">
        <text>ITP + H2O = IMP + diphosphate + H(+)</text>
        <dbReference type="Rhea" id="RHEA:29399"/>
        <dbReference type="ChEBI" id="CHEBI:15377"/>
        <dbReference type="ChEBI" id="CHEBI:15378"/>
        <dbReference type="ChEBI" id="CHEBI:33019"/>
        <dbReference type="ChEBI" id="CHEBI:58053"/>
        <dbReference type="ChEBI" id="CHEBI:61402"/>
        <dbReference type="EC" id="3.6.1.66"/>
    </reaction>
</comment>
<dbReference type="Pfam" id="PF01725">
    <property type="entry name" value="Ham1p_like"/>
    <property type="match status" value="1"/>
</dbReference>
<evidence type="ECO:0000256" key="10">
    <source>
        <dbReference type="HAMAP-Rule" id="MF_01405"/>
    </source>
</evidence>
<keyword evidence="4 10" id="KW-0547">Nucleotide-binding</keyword>
<evidence type="ECO:0000313" key="11">
    <source>
        <dbReference type="EMBL" id="QDT55468.1"/>
    </source>
</evidence>
<feature type="binding site" evidence="10">
    <location>
        <begin position="186"/>
        <end position="187"/>
    </location>
    <ligand>
        <name>substrate</name>
    </ligand>
</feature>
<protein>
    <recommendedName>
        <fullName evidence="10">dITP/XTP pyrophosphatase</fullName>
        <ecNumber evidence="10">3.6.1.66</ecNumber>
    </recommendedName>
    <alternativeName>
        <fullName evidence="10">Non-canonical purine NTP pyrophosphatase</fullName>
    </alternativeName>
    <alternativeName>
        <fullName evidence="10">Non-standard purine NTP pyrophosphatase</fullName>
    </alternativeName>
    <alternativeName>
        <fullName evidence="10">Nucleoside-triphosphate diphosphatase</fullName>
    </alternativeName>
    <alternativeName>
        <fullName evidence="10">Nucleoside-triphosphate pyrophosphatase</fullName>
        <shortName evidence="10">NTPase</shortName>
    </alternativeName>
</protein>
<comment type="similarity">
    <text evidence="1 10">Belongs to the HAM1 NTPase family.</text>
</comment>
<evidence type="ECO:0000256" key="7">
    <source>
        <dbReference type="ARBA" id="ARBA00023080"/>
    </source>
</evidence>
<evidence type="ECO:0000256" key="5">
    <source>
        <dbReference type="ARBA" id="ARBA00022801"/>
    </source>
</evidence>
<comment type="catalytic activity">
    <reaction evidence="9 10">
        <text>XTP + H2O = XMP + diphosphate + H(+)</text>
        <dbReference type="Rhea" id="RHEA:28610"/>
        <dbReference type="ChEBI" id="CHEBI:15377"/>
        <dbReference type="ChEBI" id="CHEBI:15378"/>
        <dbReference type="ChEBI" id="CHEBI:33019"/>
        <dbReference type="ChEBI" id="CHEBI:57464"/>
        <dbReference type="ChEBI" id="CHEBI:61314"/>
        <dbReference type="EC" id="3.6.1.66"/>
    </reaction>
</comment>
<keyword evidence="7 10" id="KW-0546">Nucleotide metabolism</keyword>
<dbReference type="GO" id="GO:0036222">
    <property type="term" value="F:XTP diphosphatase activity"/>
    <property type="evidence" value="ECO:0007669"/>
    <property type="project" value="UniProtKB-UniRule"/>
</dbReference>
<keyword evidence="6 10" id="KW-0460">Magnesium</keyword>
<evidence type="ECO:0000256" key="3">
    <source>
        <dbReference type="ARBA" id="ARBA00022723"/>
    </source>
</evidence>
<dbReference type="Gene3D" id="3.90.950.10">
    <property type="match status" value="1"/>
</dbReference>
<dbReference type="GO" id="GO:0009146">
    <property type="term" value="P:purine nucleoside triphosphate catabolic process"/>
    <property type="evidence" value="ECO:0007669"/>
    <property type="project" value="UniProtKB-UniRule"/>
</dbReference>
<dbReference type="PANTHER" id="PTHR11067">
    <property type="entry name" value="INOSINE TRIPHOSPHATE PYROPHOSPHATASE/HAM1 PROTEIN"/>
    <property type="match status" value="1"/>
</dbReference>
<comment type="cofactor">
    <cofactor evidence="10">
        <name>Mg(2+)</name>
        <dbReference type="ChEBI" id="CHEBI:18420"/>
    </cofactor>
    <text evidence="10">Binds 1 Mg(2+) ion per subunit.</text>
</comment>
<dbReference type="Proteomes" id="UP000315700">
    <property type="component" value="Chromosome"/>
</dbReference>
<dbReference type="EC" id="3.6.1.66" evidence="10"/>
<dbReference type="KEGG" id="ccos:Pan44_35110"/>
<sequence>MSAKSPLLVLASRNLKKSGEIRDLLAPYGFPLKSVAEFPGVGEVDEDGETFAANAAKKAREVAIATGQWAIGEDSGLQVDALNGDPGVLSARYSGEGATDEKNNLKLQEALRGVPDARRGAGYVCHVAVADPTGKIHLSFEDTCRGRIISEPRGENGFGYDPYFLVREYHETFGQLSPIVKKYLSHRARAFRRLIPELQKLFERLGP</sequence>
<evidence type="ECO:0000256" key="6">
    <source>
        <dbReference type="ARBA" id="ARBA00022842"/>
    </source>
</evidence>
<dbReference type="HAMAP" id="MF_01405">
    <property type="entry name" value="Non_canon_purine_NTPase"/>
    <property type="match status" value="1"/>
</dbReference>
<dbReference type="FunCoup" id="A0A517SH64">
    <property type="interactions" value="517"/>
</dbReference>
<dbReference type="InParanoid" id="A0A517SH64"/>
<dbReference type="InterPro" id="IPR020922">
    <property type="entry name" value="dITP/XTP_pyrophosphatase"/>
</dbReference>
<keyword evidence="3 10" id="KW-0479">Metal-binding</keyword>
<feature type="binding site" evidence="10">
    <location>
        <position position="45"/>
    </location>
    <ligand>
        <name>Mg(2+)</name>
        <dbReference type="ChEBI" id="CHEBI:18420"/>
    </ligand>
</feature>
<dbReference type="InterPro" id="IPR002637">
    <property type="entry name" value="RdgB/HAM1"/>
</dbReference>
<dbReference type="SUPFAM" id="SSF52972">
    <property type="entry name" value="ITPase-like"/>
    <property type="match status" value="1"/>
</dbReference>
<feature type="binding site" evidence="10">
    <location>
        <position position="181"/>
    </location>
    <ligand>
        <name>substrate</name>
    </ligand>
</feature>
<feature type="active site" description="Proton acceptor" evidence="10">
    <location>
        <position position="74"/>
    </location>
</feature>
<organism evidence="11 12">
    <name type="scientific">Caulifigura coniformis</name>
    <dbReference type="NCBI Taxonomy" id="2527983"/>
    <lineage>
        <taxon>Bacteria</taxon>
        <taxon>Pseudomonadati</taxon>
        <taxon>Planctomycetota</taxon>
        <taxon>Planctomycetia</taxon>
        <taxon>Planctomycetales</taxon>
        <taxon>Planctomycetaceae</taxon>
        <taxon>Caulifigura</taxon>
    </lineage>
</organism>
<dbReference type="EMBL" id="CP036271">
    <property type="protein sequence ID" value="QDT55468.1"/>
    <property type="molecule type" value="Genomic_DNA"/>
</dbReference>
<keyword evidence="5 10" id="KW-0378">Hydrolase</keyword>
<dbReference type="RefSeq" id="WP_145031288.1">
    <property type="nucleotide sequence ID" value="NZ_CP036271.1"/>
</dbReference>
<evidence type="ECO:0000256" key="4">
    <source>
        <dbReference type="ARBA" id="ARBA00022741"/>
    </source>
</evidence>
<accession>A0A517SH64</accession>
<keyword evidence="12" id="KW-1185">Reference proteome</keyword>
<evidence type="ECO:0000256" key="8">
    <source>
        <dbReference type="ARBA" id="ARBA00051875"/>
    </source>
</evidence>
<dbReference type="GO" id="GO:0009117">
    <property type="term" value="P:nucleotide metabolic process"/>
    <property type="evidence" value="ECO:0007669"/>
    <property type="project" value="UniProtKB-KW"/>
</dbReference>
<evidence type="ECO:0000256" key="1">
    <source>
        <dbReference type="ARBA" id="ARBA00008023"/>
    </source>
</evidence>
<dbReference type="InterPro" id="IPR029001">
    <property type="entry name" value="ITPase-like_fam"/>
</dbReference>
<comment type="function">
    <text evidence="10">Pyrophosphatase that catalyzes the hydrolysis of nucleoside triphosphates to their monophosphate derivatives, with a high preference for the non-canonical purine nucleotides XTP (xanthosine triphosphate), dITP (deoxyinosine triphosphate) and ITP. Seems to function as a house-cleaning enzyme that removes non-canonical purine nucleotides from the nucleotide pool, thus preventing their incorporation into DNA/RNA and avoiding chromosomal lesions.</text>
</comment>
<name>A0A517SH64_9PLAN</name>
<evidence type="ECO:0000256" key="9">
    <source>
        <dbReference type="ARBA" id="ARBA00052017"/>
    </source>
</evidence>
<dbReference type="GO" id="GO:0036220">
    <property type="term" value="F:ITP diphosphatase activity"/>
    <property type="evidence" value="ECO:0007669"/>
    <property type="project" value="UniProtKB-UniRule"/>
</dbReference>